<name>A0A2P6CDV0_9FLAO</name>
<dbReference type="RefSeq" id="WP_105048732.1">
    <property type="nucleotide sequence ID" value="NZ_CP150661.1"/>
</dbReference>
<dbReference type="AlphaFoldDB" id="A0A2P6CDV0"/>
<keyword evidence="1" id="KW-0812">Transmembrane</keyword>
<sequence>MKTNKLDNSIKDKLQHRTINPSASAWERLSSQLDEQPKQKKKGWFFYIGVAASILLLISVGFLFLNKNEVVKPSEIIVENPIDTISIDTKIDQFINEIPTEKAIVKVDEIEEKQIVKSNSRVIASKVKQSVSIDKITSSKTPRNDIVIAKVEEKSENHPTKEKTIKKEFLKQDPNSSIKINSDDLLFAVTHSSAEVKEYYAKYDITREDVLRTIKGELKKGNLKVNPNAILAEVERSIGEEDFQNNFLKSLKKRVTDIATAIASRND</sequence>
<evidence type="ECO:0000313" key="3">
    <source>
        <dbReference type="Proteomes" id="UP000247345"/>
    </source>
</evidence>
<keyword evidence="1" id="KW-1133">Transmembrane helix</keyword>
<organism evidence="2 3">
    <name type="scientific">Polaribacter butkevichii</name>
    <dbReference type="NCBI Taxonomy" id="218490"/>
    <lineage>
        <taxon>Bacteria</taxon>
        <taxon>Pseudomonadati</taxon>
        <taxon>Bacteroidota</taxon>
        <taxon>Flavobacteriia</taxon>
        <taxon>Flavobacteriales</taxon>
        <taxon>Flavobacteriaceae</taxon>
    </lineage>
</organism>
<dbReference type="Proteomes" id="UP000247345">
    <property type="component" value="Unassembled WGS sequence"/>
</dbReference>
<dbReference type="EMBL" id="MSCK01000001">
    <property type="protein sequence ID" value="PQJ73066.1"/>
    <property type="molecule type" value="Genomic_DNA"/>
</dbReference>
<protein>
    <submittedName>
        <fullName evidence="2">Uncharacterized protein</fullName>
    </submittedName>
</protein>
<keyword evidence="3" id="KW-1185">Reference proteome</keyword>
<feature type="transmembrane region" description="Helical" evidence="1">
    <location>
        <begin position="44"/>
        <end position="65"/>
    </location>
</feature>
<evidence type="ECO:0000313" key="2">
    <source>
        <dbReference type="EMBL" id="PQJ73066.1"/>
    </source>
</evidence>
<keyword evidence="1" id="KW-0472">Membrane</keyword>
<accession>A0A2P6CDV0</accession>
<evidence type="ECO:0000256" key="1">
    <source>
        <dbReference type="SAM" id="Phobius"/>
    </source>
</evidence>
<reference evidence="2 3" key="1">
    <citation type="submission" date="2016-12" db="EMBL/GenBank/DDBJ databases">
        <title>Trade-off between light-utilization and light-protection in marine flavobacteria.</title>
        <authorList>
            <person name="Kumagai Y."/>
            <person name="Yoshizawa S."/>
            <person name="Kogure K."/>
            <person name="Iwasaki W."/>
        </authorList>
    </citation>
    <scope>NUCLEOTIDE SEQUENCE [LARGE SCALE GENOMIC DNA]</scope>
    <source>
        <strain evidence="2 3">KCTC 12100</strain>
    </source>
</reference>
<comment type="caution">
    <text evidence="2">The sequence shown here is derived from an EMBL/GenBank/DDBJ whole genome shotgun (WGS) entry which is preliminary data.</text>
</comment>
<dbReference type="OrthoDB" id="1247025at2"/>
<gene>
    <name evidence="2" type="ORF">BTO14_07260</name>
</gene>
<proteinExistence type="predicted"/>